<proteinExistence type="predicted"/>
<dbReference type="PANTHER" id="PTHR46390">
    <property type="entry name" value="MANNOSE-1-PHOSPHATE GUANYLYLTRANSFERASE"/>
    <property type="match status" value="1"/>
</dbReference>
<dbReference type="CDD" id="cd02213">
    <property type="entry name" value="cupin_PMI_typeII_C"/>
    <property type="match status" value="1"/>
</dbReference>
<dbReference type="SUPFAM" id="SSF53448">
    <property type="entry name" value="Nucleotide-diphospho-sugar transferases"/>
    <property type="match status" value="1"/>
</dbReference>
<keyword evidence="3" id="KW-0808">Transferase</keyword>
<dbReference type="GO" id="GO:0005976">
    <property type="term" value="P:polysaccharide metabolic process"/>
    <property type="evidence" value="ECO:0007669"/>
    <property type="project" value="InterPro"/>
</dbReference>
<feature type="domain" description="Mannose-6-phosphate isomerase type II C-terminal" evidence="2">
    <location>
        <begin position="331"/>
        <end position="441"/>
    </location>
</feature>
<dbReference type="GO" id="GO:0016853">
    <property type="term" value="F:isomerase activity"/>
    <property type="evidence" value="ECO:0007669"/>
    <property type="project" value="UniProtKB-KW"/>
</dbReference>
<sequence length="447" mass="51964">MVKVALVMCGGIGSRLWPLSTNDNPKQFLNLFNNNTLLHNTINRIPQDIEIFIVTNIKYKHYIENNYPNYNVIYETERKNTGTAIILCVHYLINNLHYDPINTDIIVLPADHYMEKEEFINCLNIGFTDILNQSIITFGIKPTYPEVGYGYINPDKTNEKIKKIINFVEKPNLYQACKFIDSGYLWNSGIFIFNLNTILLEYEFYANTLFNNAKITIMNTKDNIFASINDIEHQFDKIIMEKTRLGKVIEFNGLWSDIGDWSRIYDINNKDENNNVIQNKNSCNLLNVNNSLINIDYGNLIGINLNDLVIIKKDSNILISDRKSCDNIKLFTIDKNVSRPWGYYNILHESDDCKVKKIFVYPNKRLSYQYHKYRSEKWTIISGSGIITLDDNKINVNAGDMISIEKLQKHRIENIGNDVLIFIETQLGTYFGEDDIIRLDDDYGRTE</sequence>
<dbReference type="InterPro" id="IPR001538">
    <property type="entry name" value="Man6P_isomerase-2_C"/>
</dbReference>
<gene>
    <name evidence="3" type="ORF">Hokovirus_4_34</name>
</gene>
<dbReference type="SUPFAM" id="SSF51182">
    <property type="entry name" value="RmlC-like cupins"/>
    <property type="match status" value="1"/>
</dbReference>
<evidence type="ECO:0000259" key="2">
    <source>
        <dbReference type="Pfam" id="PF01050"/>
    </source>
</evidence>
<feature type="domain" description="Nucleotidyl transferase" evidence="1">
    <location>
        <begin position="5"/>
        <end position="273"/>
    </location>
</feature>
<dbReference type="InterPro" id="IPR029044">
    <property type="entry name" value="Nucleotide-diphossugar_trans"/>
</dbReference>
<dbReference type="Pfam" id="PF01050">
    <property type="entry name" value="MannoseP_isomer"/>
    <property type="match status" value="1"/>
</dbReference>
<name>A0A1V0SH58_9VIRU</name>
<dbReference type="GO" id="GO:0004475">
    <property type="term" value="F:mannose-1-phosphate guanylyltransferase (GTP) activity"/>
    <property type="evidence" value="ECO:0007669"/>
    <property type="project" value="TreeGrafter"/>
</dbReference>
<dbReference type="InterPro" id="IPR014710">
    <property type="entry name" value="RmlC-like_jellyroll"/>
</dbReference>
<dbReference type="Gene3D" id="3.90.550.10">
    <property type="entry name" value="Spore Coat Polysaccharide Biosynthesis Protein SpsA, Chain A"/>
    <property type="match status" value="1"/>
</dbReference>
<keyword evidence="3" id="KW-0413">Isomerase</keyword>
<evidence type="ECO:0000259" key="1">
    <source>
        <dbReference type="Pfam" id="PF00483"/>
    </source>
</evidence>
<dbReference type="InterPro" id="IPR011051">
    <property type="entry name" value="RmlC_Cupin_sf"/>
</dbReference>
<dbReference type="Gene3D" id="2.60.120.10">
    <property type="entry name" value="Jelly Rolls"/>
    <property type="match status" value="1"/>
</dbReference>
<keyword evidence="3" id="KW-0548">Nucleotidyltransferase</keyword>
<dbReference type="InterPro" id="IPR005835">
    <property type="entry name" value="NTP_transferase_dom"/>
</dbReference>
<dbReference type="GO" id="GO:0009298">
    <property type="term" value="P:GDP-mannose biosynthetic process"/>
    <property type="evidence" value="ECO:0007669"/>
    <property type="project" value="TreeGrafter"/>
</dbReference>
<organism evidence="3">
    <name type="scientific">Hokovirus HKV1</name>
    <dbReference type="NCBI Taxonomy" id="1977638"/>
    <lineage>
        <taxon>Viruses</taxon>
        <taxon>Varidnaviria</taxon>
        <taxon>Bamfordvirae</taxon>
        <taxon>Nucleocytoviricota</taxon>
        <taxon>Megaviricetes</taxon>
        <taxon>Imitervirales</taxon>
        <taxon>Mimiviridae</taxon>
        <taxon>Klosneuvirinae</taxon>
        <taxon>Hokovirus</taxon>
    </lineage>
</organism>
<protein>
    <submittedName>
        <fullName evidence="3">Mannose-1-phosphate guanylyltransferase/mannose-6-phosphate isomerase</fullName>
    </submittedName>
</protein>
<evidence type="ECO:0000313" key="3">
    <source>
        <dbReference type="EMBL" id="ARF11060.1"/>
    </source>
</evidence>
<dbReference type="EMBL" id="KY684106">
    <property type="protein sequence ID" value="ARF11060.1"/>
    <property type="molecule type" value="Genomic_DNA"/>
</dbReference>
<accession>A0A1V0SH58</accession>
<dbReference type="PANTHER" id="PTHR46390:SF1">
    <property type="entry name" value="MANNOSE-1-PHOSPHATE GUANYLYLTRANSFERASE"/>
    <property type="match status" value="1"/>
</dbReference>
<dbReference type="InterPro" id="IPR051161">
    <property type="entry name" value="Mannose-6P_isomerase_type2"/>
</dbReference>
<dbReference type="Pfam" id="PF00483">
    <property type="entry name" value="NTP_transferase"/>
    <property type="match status" value="1"/>
</dbReference>
<reference evidence="3" key="1">
    <citation type="journal article" date="2017" name="Science">
        <title>Giant viruses with an expanded complement of translation system components.</title>
        <authorList>
            <person name="Schulz F."/>
            <person name="Yutin N."/>
            <person name="Ivanova N.N."/>
            <person name="Ortega D.R."/>
            <person name="Lee T.K."/>
            <person name="Vierheilig J."/>
            <person name="Daims H."/>
            <person name="Horn M."/>
            <person name="Wagner M."/>
            <person name="Jensen G.J."/>
            <person name="Kyrpides N.C."/>
            <person name="Koonin E.V."/>
            <person name="Woyke T."/>
        </authorList>
    </citation>
    <scope>NUCLEOTIDE SEQUENCE</scope>
    <source>
        <strain evidence="3">HKV1</strain>
    </source>
</reference>